<proteinExistence type="predicted"/>
<keyword evidence="2" id="KW-1185">Reference proteome</keyword>
<dbReference type="AlphaFoldDB" id="A0A9N9NLS7"/>
<evidence type="ECO:0000313" key="1">
    <source>
        <dbReference type="EMBL" id="CAG8745140.1"/>
    </source>
</evidence>
<reference evidence="1" key="1">
    <citation type="submission" date="2021-06" db="EMBL/GenBank/DDBJ databases">
        <authorList>
            <person name="Kallberg Y."/>
            <person name="Tangrot J."/>
            <person name="Rosling A."/>
        </authorList>
    </citation>
    <scope>NUCLEOTIDE SEQUENCE</scope>
    <source>
        <strain evidence="1">FL966</strain>
    </source>
</reference>
<dbReference type="EMBL" id="CAJVQA010016806">
    <property type="protein sequence ID" value="CAG8745140.1"/>
    <property type="molecule type" value="Genomic_DNA"/>
</dbReference>
<comment type="caution">
    <text evidence="1">The sequence shown here is derived from an EMBL/GenBank/DDBJ whole genome shotgun (WGS) entry which is preliminary data.</text>
</comment>
<sequence>MTNLDLNFVDSLIVAIINAKVKNEKWLDRAVESRDSDLHCGAMKITDEKHSNNRINYSKI</sequence>
<protein>
    <submittedName>
        <fullName evidence="1">2146_t:CDS:1</fullName>
    </submittedName>
</protein>
<organism evidence="1 2">
    <name type="scientific">Cetraspora pellucida</name>
    <dbReference type="NCBI Taxonomy" id="1433469"/>
    <lineage>
        <taxon>Eukaryota</taxon>
        <taxon>Fungi</taxon>
        <taxon>Fungi incertae sedis</taxon>
        <taxon>Mucoromycota</taxon>
        <taxon>Glomeromycotina</taxon>
        <taxon>Glomeromycetes</taxon>
        <taxon>Diversisporales</taxon>
        <taxon>Gigasporaceae</taxon>
        <taxon>Cetraspora</taxon>
    </lineage>
</organism>
<gene>
    <name evidence="1" type="ORF">CPELLU_LOCUS14328</name>
</gene>
<name>A0A9N9NLS7_9GLOM</name>
<accession>A0A9N9NLS7</accession>
<dbReference type="Proteomes" id="UP000789759">
    <property type="component" value="Unassembled WGS sequence"/>
</dbReference>
<evidence type="ECO:0000313" key="2">
    <source>
        <dbReference type="Proteomes" id="UP000789759"/>
    </source>
</evidence>